<evidence type="ECO:0008006" key="3">
    <source>
        <dbReference type="Google" id="ProtNLM"/>
    </source>
</evidence>
<evidence type="ECO:0000313" key="1">
    <source>
        <dbReference type="EMBL" id="KAH7547384.1"/>
    </source>
</evidence>
<protein>
    <recommendedName>
        <fullName evidence="3">Disease resistance protein At3g14460</fullName>
    </recommendedName>
</protein>
<dbReference type="InterPro" id="IPR032675">
    <property type="entry name" value="LRR_dom_sf"/>
</dbReference>
<reference evidence="1" key="1">
    <citation type="journal article" date="2021" name="Front. Plant Sci.">
        <title>Chromosome-Scale Genome Assembly for Chinese Sour Jujube and Insights Into Its Genome Evolution and Domestication Signature.</title>
        <authorList>
            <person name="Shen L.-Y."/>
            <person name="Luo H."/>
            <person name="Wang X.-L."/>
            <person name="Wang X.-M."/>
            <person name="Qiu X.-J."/>
            <person name="Liu H."/>
            <person name="Zhou S.-S."/>
            <person name="Jia K.-H."/>
            <person name="Nie S."/>
            <person name="Bao Y.-T."/>
            <person name="Zhang R.-G."/>
            <person name="Yun Q.-Z."/>
            <person name="Chai Y.-H."/>
            <person name="Lu J.-Y."/>
            <person name="Li Y."/>
            <person name="Zhao S.-W."/>
            <person name="Mao J.-F."/>
            <person name="Jia S.-G."/>
            <person name="Mao Y.-M."/>
        </authorList>
    </citation>
    <scope>NUCLEOTIDE SEQUENCE</scope>
    <source>
        <strain evidence="1">AT0</strain>
        <tissue evidence="1">Leaf</tissue>
    </source>
</reference>
<evidence type="ECO:0000313" key="2">
    <source>
        <dbReference type="Proteomes" id="UP000813462"/>
    </source>
</evidence>
<gene>
    <name evidence="1" type="ORF">FEM48_Zijuj01G0304000</name>
</gene>
<dbReference type="EMBL" id="JAEACU010000001">
    <property type="protein sequence ID" value="KAH7547384.1"/>
    <property type="molecule type" value="Genomic_DNA"/>
</dbReference>
<accession>A0A978W600</accession>
<comment type="caution">
    <text evidence="1">The sequence shown here is derived from an EMBL/GenBank/DDBJ whole genome shotgun (WGS) entry which is preliminary data.</text>
</comment>
<name>A0A978W600_ZIZJJ</name>
<proteinExistence type="predicted"/>
<sequence length="130" mass="14271">MPQEGLPTSLQYLSIGSCASLPSFGPSSVLRNLTSLKDLYIEDCPAFQSFPEDGLPSSLIHLSIHGCNSLVEQCRKEDGDLAKISHVPEVEMDHVSSKKPSCLSWELKLNESLRFCDKVTVLSCYLVVKG</sequence>
<dbReference type="Gene3D" id="3.80.10.10">
    <property type="entry name" value="Ribonuclease Inhibitor"/>
    <property type="match status" value="1"/>
</dbReference>
<dbReference type="SUPFAM" id="SSF52047">
    <property type="entry name" value="RNI-like"/>
    <property type="match status" value="1"/>
</dbReference>
<dbReference type="Proteomes" id="UP000813462">
    <property type="component" value="Unassembled WGS sequence"/>
</dbReference>
<organism evidence="1 2">
    <name type="scientific">Ziziphus jujuba var. spinosa</name>
    <dbReference type="NCBI Taxonomy" id="714518"/>
    <lineage>
        <taxon>Eukaryota</taxon>
        <taxon>Viridiplantae</taxon>
        <taxon>Streptophyta</taxon>
        <taxon>Embryophyta</taxon>
        <taxon>Tracheophyta</taxon>
        <taxon>Spermatophyta</taxon>
        <taxon>Magnoliopsida</taxon>
        <taxon>eudicotyledons</taxon>
        <taxon>Gunneridae</taxon>
        <taxon>Pentapetalae</taxon>
        <taxon>rosids</taxon>
        <taxon>fabids</taxon>
        <taxon>Rosales</taxon>
        <taxon>Rhamnaceae</taxon>
        <taxon>Paliureae</taxon>
        <taxon>Ziziphus</taxon>
    </lineage>
</organism>
<dbReference type="AlphaFoldDB" id="A0A978W600"/>